<keyword evidence="1" id="KW-0472">Membrane</keyword>
<feature type="transmembrane region" description="Helical" evidence="1">
    <location>
        <begin position="200"/>
        <end position="222"/>
    </location>
</feature>
<sequence length="477" mass="55937">MKKMSILVTSISLLFTVLVWFSMVTNVKQGIPFSDASIFEYFGYAMNRGELMYANLFDHKGPVVFLLNYLGYLIGGALGIKFLYLFCTFLFFVASYKISRLFTGNKQTILTLAIIFIIYEYFFDGGWSLEGFILPFLAYSLYIFLKLFIQNDFSKNDIIASGAFFSIVFFTKANMIGIWLVFCIYVLIDFILKKAYRDLFSLIGLFFLGILIPTIPLCLYLLSKGIFFEMIYQSIGINFIYTTESNNVSMYEIIRWYISQTNLLSLNLLMLFSLIPLWKKFGIKSIFYHFVFIICLLLALISKRSYGHYILVMLPILIPYISYVFHSISKKMSFQVFLILFLGLSIVYQNDVKYIMKNMNTRYLNNSEKQQRVASYIEKNTSMDDRIYTHRQNGTIYLYSERLASTKFFFIPAVTDDRVIIDEFKKSIQENPPIYIVFDTEWDYGKRTDSFIKDYIKINYHLEKQIDTAMIYRKGGE</sequence>
<protein>
    <submittedName>
        <fullName evidence="2">Competence-induced protein Ccs4</fullName>
    </submittedName>
</protein>
<feature type="transmembrane region" description="Helical" evidence="1">
    <location>
        <begin position="108"/>
        <end position="123"/>
    </location>
</feature>
<dbReference type="EMBL" id="LQZE01000244">
    <property type="protein sequence ID" value="KXU15339.1"/>
    <property type="molecule type" value="Genomic_DNA"/>
</dbReference>
<feature type="transmembrane region" description="Helical" evidence="1">
    <location>
        <begin position="256"/>
        <end position="275"/>
    </location>
</feature>
<feature type="transmembrane region" description="Helical" evidence="1">
    <location>
        <begin position="129"/>
        <end position="149"/>
    </location>
</feature>
<feature type="transmembrane region" description="Helical" evidence="1">
    <location>
        <begin position="308"/>
        <end position="326"/>
    </location>
</feature>
<accession>A0A139RKR3</accession>
<dbReference type="RefSeq" id="WP_241735613.1">
    <property type="nucleotide sequence ID" value="NZ_KQ970800.1"/>
</dbReference>
<feature type="transmembrane region" description="Helical" evidence="1">
    <location>
        <begin position="281"/>
        <end position="301"/>
    </location>
</feature>
<keyword evidence="1" id="KW-1133">Transmembrane helix</keyword>
<evidence type="ECO:0000256" key="1">
    <source>
        <dbReference type="SAM" id="Phobius"/>
    </source>
</evidence>
<dbReference type="AlphaFoldDB" id="A0A139RKR3"/>
<proteinExistence type="predicted"/>
<dbReference type="Proteomes" id="UP000072989">
    <property type="component" value="Unassembled WGS sequence"/>
</dbReference>
<organism evidence="2 3">
    <name type="scientific">Streptococcus oralis</name>
    <dbReference type="NCBI Taxonomy" id="1303"/>
    <lineage>
        <taxon>Bacteria</taxon>
        <taxon>Bacillati</taxon>
        <taxon>Bacillota</taxon>
        <taxon>Bacilli</taxon>
        <taxon>Lactobacillales</taxon>
        <taxon>Streptococcaceae</taxon>
        <taxon>Streptococcus</taxon>
    </lineage>
</organism>
<feature type="transmembrane region" description="Helical" evidence="1">
    <location>
        <begin position="161"/>
        <end position="188"/>
    </location>
</feature>
<feature type="transmembrane region" description="Helical" evidence="1">
    <location>
        <begin position="332"/>
        <end position="349"/>
    </location>
</feature>
<keyword evidence="1" id="KW-0812">Transmembrane</keyword>
<dbReference type="PATRIC" id="fig|1303.87.peg.1390"/>
<evidence type="ECO:0000313" key="2">
    <source>
        <dbReference type="EMBL" id="KXU15339.1"/>
    </source>
</evidence>
<reference evidence="2 3" key="1">
    <citation type="submission" date="2016-01" db="EMBL/GenBank/DDBJ databases">
        <title>Highly variable Streptococcus oralis are common among viridans streptococci isolated from primates.</title>
        <authorList>
            <person name="Denapaite D."/>
            <person name="Rieger M."/>
            <person name="Koendgen S."/>
            <person name="Brueckner R."/>
            <person name="Ochigava I."/>
            <person name="Kappeler P."/>
            <person name="Maetz-Rensing K."/>
            <person name="Leendertz F."/>
            <person name="Hakenbeck R."/>
        </authorList>
    </citation>
    <scope>NUCLEOTIDE SEQUENCE [LARGE SCALE GENOMIC DNA]</scope>
    <source>
        <strain evidence="2 3">DD17</strain>
    </source>
</reference>
<comment type="caution">
    <text evidence="2">The sequence shown here is derived from an EMBL/GenBank/DDBJ whole genome shotgun (WGS) entry which is preliminary data.</text>
</comment>
<feature type="transmembrane region" description="Helical" evidence="1">
    <location>
        <begin position="69"/>
        <end position="96"/>
    </location>
</feature>
<gene>
    <name evidence="2" type="ORF">SORDD17_01157</name>
</gene>
<name>A0A139RKR3_STROR</name>
<evidence type="ECO:0000313" key="3">
    <source>
        <dbReference type="Proteomes" id="UP000072989"/>
    </source>
</evidence>